<evidence type="ECO:0000313" key="1">
    <source>
        <dbReference type="EMBL" id="KAF9649235.1"/>
    </source>
</evidence>
<protein>
    <submittedName>
        <fullName evidence="1">Uncharacterized protein</fullName>
    </submittedName>
</protein>
<name>A0ACB6ZHG2_THEGA</name>
<accession>A0ACB6ZHG2</accession>
<sequence>MPLPDERPRQSVANLIGRFEQQTKKQRSSSPGPRSSSVTSHTTEDSAKEEIKEKREWPPRTSNFTSPPSDSKVGGREWPPRVSSQGSGDSPGQRWPPIQPIIQASPFSELKKSPTSPLAKGSELITPQEVDKSPSPPAEPQKVIEVIPPSRKPTLVEPEPPKPVESEPVETPKTPPQPTVTPPTTKPGPSSAVAKSPTRAVKTTPTKPDTKTPSKPPPSSFTKGTSLHADVNERRTSTSARPPSRPTSRTSLRSKTPTSTQRKPPTETPKHTSTPVKRSKTPTTSHHIRHIPTTPSKPPPVIPKTPNSRLYAPTAASLAKSTNSPQPPPPERKKTLSSGVSLERLSKPTASSLSKSKSVHSLTSTTSPPKSKPTPTRTGTLTTAKKTTTISNPGGKTKAAGSTLAKNSTKKNGDIHEEHPESESGVGVGLSATGEILHPEIEPSDTEDHEHGSDREHEYLGNGSPEVSYTDEHSGTTDEAGGTQDHKVVQSFVDQDHVEEPEELVRSRSPESDDPASDLHAEDDVTPELPHEVSVCAAEDEELKQERTKDDIADIVGLLESTSFTSKHILQGSEEGVASNPHTPGSDKERQRIGEIPDEE</sequence>
<comment type="caution">
    <text evidence="1">The sequence shown here is derived from an EMBL/GenBank/DDBJ whole genome shotgun (WGS) entry which is preliminary data.</text>
</comment>
<dbReference type="EMBL" id="MU118000">
    <property type="protein sequence ID" value="KAF9649235.1"/>
    <property type="molecule type" value="Genomic_DNA"/>
</dbReference>
<gene>
    <name evidence="1" type="ORF">BDM02DRAFT_1931491</name>
</gene>
<keyword evidence="2" id="KW-1185">Reference proteome</keyword>
<evidence type="ECO:0000313" key="2">
    <source>
        <dbReference type="Proteomes" id="UP000886501"/>
    </source>
</evidence>
<proteinExistence type="predicted"/>
<reference evidence="1" key="1">
    <citation type="submission" date="2019-10" db="EMBL/GenBank/DDBJ databases">
        <authorList>
            <consortium name="DOE Joint Genome Institute"/>
            <person name="Kuo A."/>
            <person name="Miyauchi S."/>
            <person name="Kiss E."/>
            <person name="Drula E."/>
            <person name="Kohler A."/>
            <person name="Sanchez-Garcia M."/>
            <person name="Andreopoulos B."/>
            <person name="Barry K.W."/>
            <person name="Bonito G."/>
            <person name="Buee M."/>
            <person name="Carver A."/>
            <person name="Chen C."/>
            <person name="Cichocki N."/>
            <person name="Clum A."/>
            <person name="Culley D."/>
            <person name="Crous P.W."/>
            <person name="Fauchery L."/>
            <person name="Girlanda M."/>
            <person name="Hayes R."/>
            <person name="Keri Z."/>
            <person name="Labutti K."/>
            <person name="Lipzen A."/>
            <person name="Lombard V."/>
            <person name="Magnuson J."/>
            <person name="Maillard F."/>
            <person name="Morin E."/>
            <person name="Murat C."/>
            <person name="Nolan M."/>
            <person name="Ohm R."/>
            <person name="Pangilinan J."/>
            <person name="Pereira M."/>
            <person name="Perotto S."/>
            <person name="Peter M."/>
            <person name="Riley R."/>
            <person name="Sitrit Y."/>
            <person name="Stielow B."/>
            <person name="Szollosi G."/>
            <person name="Zifcakova L."/>
            <person name="Stursova M."/>
            <person name="Spatafora J.W."/>
            <person name="Tedersoo L."/>
            <person name="Vaario L.-M."/>
            <person name="Yamada A."/>
            <person name="Yan M."/>
            <person name="Wang P."/>
            <person name="Xu J."/>
            <person name="Bruns T."/>
            <person name="Baldrian P."/>
            <person name="Vilgalys R."/>
            <person name="Henrissat B."/>
            <person name="Grigoriev I.V."/>
            <person name="Hibbett D."/>
            <person name="Nagy L.G."/>
            <person name="Martin F.M."/>
        </authorList>
    </citation>
    <scope>NUCLEOTIDE SEQUENCE</scope>
    <source>
        <strain evidence="1">P2</strain>
    </source>
</reference>
<reference evidence="1" key="2">
    <citation type="journal article" date="2020" name="Nat. Commun.">
        <title>Large-scale genome sequencing of mycorrhizal fungi provides insights into the early evolution of symbiotic traits.</title>
        <authorList>
            <person name="Miyauchi S."/>
            <person name="Kiss E."/>
            <person name="Kuo A."/>
            <person name="Drula E."/>
            <person name="Kohler A."/>
            <person name="Sanchez-Garcia M."/>
            <person name="Morin E."/>
            <person name="Andreopoulos B."/>
            <person name="Barry K.W."/>
            <person name="Bonito G."/>
            <person name="Buee M."/>
            <person name="Carver A."/>
            <person name="Chen C."/>
            <person name="Cichocki N."/>
            <person name="Clum A."/>
            <person name="Culley D."/>
            <person name="Crous P.W."/>
            <person name="Fauchery L."/>
            <person name="Girlanda M."/>
            <person name="Hayes R.D."/>
            <person name="Keri Z."/>
            <person name="LaButti K."/>
            <person name="Lipzen A."/>
            <person name="Lombard V."/>
            <person name="Magnuson J."/>
            <person name="Maillard F."/>
            <person name="Murat C."/>
            <person name="Nolan M."/>
            <person name="Ohm R.A."/>
            <person name="Pangilinan J."/>
            <person name="Pereira M.F."/>
            <person name="Perotto S."/>
            <person name="Peter M."/>
            <person name="Pfister S."/>
            <person name="Riley R."/>
            <person name="Sitrit Y."/>
            <person name="Stielow J.B."/>
            <person name="Szollosi G."/>
            <person name="Zifcakova L."/>
            <person name="Stursova M."/>
            <person name="Spatafora J.W."/>
            <person name="Tedersoo L."/>
            <person name="Vaario L.M."/>
            <person name="Yamada A."/>
            <person name="Yan M."/>
            <person name="Wang P."/>
            <person name="Xu J."/>
            <person name="Bruns T."/>
            <person name="Baldrian P."/>
            <person name="Vilgalys R."/>
            <person name="Dunand C."/>
            <person name="Henrissat B."/>
            <person name="Grigoriev I.V."/>
            <person name="Hibbett D."/>
            <person name="Nagy L.G."/>
            <person name="Martin F.M."/>
        </authorList>
    </citation>
    <scope>NUCLEOTIDE SEQUENCE</scope>
    <source>
        <strain evidence="1">P2</strain>
    </source>
</reference>
<dbReference type="Proteomes" id="UP000886501">
    <property type="component" value="Unassembled WGS sequence"/>
</dbReference>
<organism evidence="1 2">
    <name type="scientific">Thelephora ganbajun</name>
    <name type="common">Ganba fungus</name>
    <dbReference type="NCBI Taxonomy" id="370292"/>
    <lineage>
        <taxon>Eukaryota</taxon>
        <taxon>Fungi</taxon>
        <taxon>Dikarya</taxon>
        <taxon>Basidiomycota</taxon>
        <taxon>Agaricomycotina</taxon>
        <taxon>Agaricomycetes</taxon>
        <taxon>Thelephorales</taxon>
        <taxon>Thelephoraceae</taxon>
        <taxon>Thelephora</taxon>
    </lineage>
</organism>